<evidence type="ECO:0000313" key="2">
    <source>
        <dbReference type="Proteomes" id="UP000031668"/>
    </source>
</evidence>
<accession>A0A0C2JXM4</accession>
<comment type="caution">
    <text evidence="1">The sequence shown here is derived from an EMBL/GenBank/DDBJ whole genome shotgun (WGS) entry which is preliminary data.</text>
</comment>
<protein>
    <submittedName>
        <fullName evidence="1">Uncharacterized protein</fullName>
    </submittedName>
</protein>
<evidence type="ECO:0000313" key="1">
    <source>
        <dbReference type="EMBL" id="KII74243.1"/>
    </source>
</evidence>
<sequence length="389" mass="45082">MTVRYCRIRCEEEVAEEILLETESLIVISRVFNAETASRNVYSHMDGVEISSQSSKPHLPQTCRLGALEAGTSSERYVYSHDDTMFLFFLREERHFISAFIFLGRRDAIEEELDTKSPIVHYINSLKGLGECSRLRVVINLPNYGLTALVLRSRFSFKAQYVKCQIWQSILVDVGSSYLSNDRNLNPPRAVEWVKFFRRREGASDTKHSKLTDVNSPPNRDYGKTPSLDIFLDLEDRNKLWRHRTYVRGNPHLWLYIPSGFREMADVYSICETGNIHSNFDLKGEHASPVAANGNHEPYRSSCEIMYWLYQVIGPIEHFVYDTGHERELVQEQGTYHIVQRKIYLMGRIAAWRRRISSGTGAKLLYLTQDKMFSAVPKWKFTPDSVFDP</sequence>
<organism evidence="1 2">
    <name type="scientific">Thelohanellus kitauei</name>
    <name type="common">Myxosporean</name>
    <dbReference type="NCBI Taxonomy" id="669202"/>
    <lineage>
        <taxon>Eukaryota</taxon>
        <taxon>Metazoa</taxon>
        <taxon>Cnidaria</taxon>
        <taxon>Myxozoa</taxon>
        <taxon>Myxosporea</taxon>
        <taxon>Bivalvulida</taxon>
        <taxon>Platysporina</taxon>
        <taxon>Myxobolidae</taxon>
        <taxon>Thelohanellus</taxon>
    </lineage>
</organism>
<dbReference type="EMBL" id="JWZT01000486">
    <property type="protein sequence ID" value="KII74243.1"/>
    <property type="molecule type" value="Genomic_DNA"/>
</dbReference>
<dbReference type="AlphaFoldDB" id="A0A0C2JXM4"/>
<proteinExistence type="predicted"/>
<name>A0A0C2JXM4_THEKT</name>
<gene>
    <name evidence="1" type="ORF">RF11_07176</name>
</gene>
<keyword evidence="2" id="KW-1185">Reference proteome</keyword>
<reference evidence="1 2" key="1">
    <citation type="journal article" date="2014" name="Genome Biol. Evol.">
        <title>The genome of the myxosporean Thelohanellus kitauei shows adaptations to nutrient acquisition within its fish host.</title>
        <authorList>
            <person name="Yang Y."/>
            <person name="Xiong J."/>
            <person name="Zhou Z."/>
            <person name="Huo F."/>
            <person name="Miao W."/>
            <person name="Ran C."/>
            <person name="Liu Y."/>
            <person name="Zhang J."/>
            <person name="Feng J."/>
            <person name="Wang M."/>
            <person name="Wang M."/>
            <person name="Wang L."/>
            <person name="Yao B."/>
        </authorList>
    </citation>
    <scope>NUCLEOTIDE SEQUENCE [LARGE SCALE GENOMIC DNA]</scope>
    <source>
        <strain evidence="1">Wuqing</strain>
    </source>
</reference>
<dbReference type="Proteomes" id="UP000031668">
    <property type="component" value="Unassembled WGS sequence"/>
</dbReference>